<gene>
    <name evidence="4" type="ORF">IB286_14875</name>
</gene>
<dbReference type="GO" id="GO:0004806">
    <property type="term" value="F:triacylglycerol lipase activity"/>
    <property type="evidence" value="ECO:0007669"/>
    <property type="project" value="TreeGrafter"/>
</dbReference>
<dbReference type="Pfam" id="PF07859">
    <property type="entry name" value="Abhydrolase_3"/>
    <property type="match status" value="1"/>
</dbReference>
<dbReference type="EMBL" id="JACXLD010000021">
    <property type="protein sequence ID" value="MBD2860278.1"/>
    <property type="molecule type" value="Genomic_DNA"/>
</dbReference>
<dbReference type="InterPro" id="IPR050300">
    <property type="entry name" value="GDXG_lipolytic_enzyme"/>
</dbReference>
<keyword evidence="2 4" id="KW-0378">Hydrolase</keyword>
<sequence length="319" mass="34568">MSIRASLVRLVMRLVMRQIHKENGLEPAALRLAIDKRARRGGWPEGGKVEEVSANGVKAFWVDAENADPNRVFYYLHGGGYIFGAPDTTHKDLLWRLSKASGARVLAIDYRLAPEAPFPAAVDDAIAAYNWLLEQGYRSEAIAIGGDSAGGGLTFGTLLRMRDERIPLPSCAVGLSPWTDLAGTGETVITNLQSDLIIPGDRLVETGEHYLQGQDPELPYASPLYGNHVGLPPTLIQVGEPEVLLDDSRRLAAKLKRAGVPVALEIWKGMPHVFPLLARFMPEGKRAIEIIGTFVQGHLADEADPALIADLRGEAAAAE</sequence>
<comment type="caution">
    <text evidence="4">The sequence shown here is derived from an EMBL/GenBank/DDBJ whole genome shotgun (WGS) entry which is preliminary data.</text>
</comment>
<keyword evidence="5" id="KW-1185">Reference proteome</keyword>
<evidence type="ECO:0000256" key="2">
    <source>
        <dbReference type="ARBA" id="ARBA00022801"/>
    </source>
</evidence>
<comment type="similarity">
    <text evidence="1">Belongs to the 'GDXG' lipolytic enzyme family.</text>
</comment>
<dbReference type="AlphaFoldDB" id="A0A927C2U5"/>
<evidence type="ECO:0000313" key="4">
    <source>
        <dbReference type="EMBL" id="MBD2860278.1"/>
    </source>
</evidence>
<dbReference type="SUPFAM" id="SSF53474">
    <property type="entry name" value="alpha/beta-Hydrolases"/>
    <property type="match status" value="1"/>
</dbReference>
<evidence type="ECO:0000259" key="3">
    <source>
        <dbReference type="Pfam" id="PF07859"/>
    </source>
</evidence>
<dbReference type="Proteomes" id="UP000610558">
    <property type="component" value="Unassembled WGS sequence"/>
</dbReference>
<reference evidence="4" key="1">
    <citation type="submission" date="2020-09" db="EMBL/GenBank/DDBJ databases">
        <authorList>
            <person name="Yoon J.-W."/>
        </authorList>
    </citation>
    <scope>NUCLEOTIDE SEQUENCE</scope>
    <source>
        <strain evidence="4">KMU-158</strain>
    </source>
</reference>
<proteinExistence type="inferred from homology"/>
<dbReference type="InterPro" id="IPR029058">
    <property type="entry name" value="AB_hydrolase_fold"/>
</dbReference>
<evidence type="ECO:0000313" key="5">
    <source>
        <dbReference type="Proteomes" id="UP000610558"/>
    </source>
</evidence>
<dbReference type="RefSeq" id="WP_190766918.1">
    <property type="nucleotide sequence ID" value="NZ_JACXLD010000021.1"/>
</dbReference>
<accession>A0A927C2U5</accession>
<dbReference type="Gene3D" id="3.40.50.1820">
    <property type="entry name" value="alpha/beta hydrolase"/>
    <property type="match status" value="1"/>
</dbReference>
<dbReference type="PANTHER" id="PTHR48081">
    <property type="entry name" value="AB HYDROLASE SUPERFAMILY PROTEIN C4A8.06C"/>
    <property type="match status" value="1"/>
</dbReference>
<evidence type="ECO:0000256" key="1">
    <source>
        <dbReference type="ARBA" id="ARBA00010515"/>
    </source>
</evidence>
<feature type="domain" description="Alpha/beta hydrolase fold-3" evidence="3">
    <location>
        <begin position="74"/>
        <end position="275"/>
    </location>
</feature>
<dbReference type="InterPro" id="IPR013094">
    <property type="entry name" value="AB_hydrolase_3"/>
</dbReference>
<name>A0A927C2U5_9GAMM</name>
<organism evidence="4 5">
    <name type="scientific">Spongiibacter pelagi</name>
    <dbReference type="NCBI Taxonomy" id="2760804"/>
    <lineage>
        <taxon>Bacteria</taxon>
        <taxon>Pseudomonadati</taxon>
        <taxon>Pseudomonadota</taxon>
        <taxon>Gammaproteobacteria</taxon>
        <taxon>Cellvibrionales</taxon>
        <taxon>Spongiibacteraceae</taxon>
        <taxon>Spongiibacter</taxon>
    </lineage>
</organism>
<protein>
    <submittedName>
        <fullName evidence="4">Alpha/beta hydrolase</fullName>
    </submittedName>
</protein>
<dbReference type="PANTHER" id="PTHR48081:SF30">
    <property type="entry name" value="ACETYL-HYDROLASE LIPR-RELATED"/>
    <property type="match status" value="1"/>
</dbReference>